<keyword evidence="3" id="KW-0732">Signal</keyword>
<keyword evidence="6" id="KW-0472">Membrane</keyword>
<dbReference type="Proteomes" id="UP000536604">
    <property type="component" value="Unassembled WGS sequence"/>
</dbReference>
<evidence type="ECO:0000313" key="9">
    <source>
        <dbReference type="Proteomes" id="UP000536604"/>
    </source>
</evidence>
<dbReference type="GO" id="GO:0042597">
    <property type="term" value="C:periplasmic space"/>
    <property type="evidence" value="ECO:0007669"/>
    <property type="project" value="InterPro"/>
</dbReference>
<evidence type="ECO:0000259" key="7">
    <source>
        <dbReference type="Pfam" id="PF04234"/>
    </source>
</evidence>
<keyword evidence="4" id="KW-0186">Copper</keyword>
<dbReference type="GO" id="GO:0005886">
    <property type="term" value="C:plasma membrane"/>
    <property type="evidence" value="ECO:0007669"/>
    <property type="project" value="TreeGrafter"/>
</dbReference>
<keyword evidence="2" id="KW-0479">Metal-binding</keyword>
<dbReference type="GO" id="GO:0030313">
    <property type="term" value="C:cell envelope"/>
    <property type="evidence" value="ECO:0007669"/>
    <property type="project" value="UniProtKB-SubCell"/>
</dbReference>
<dbReference type="SUPFAM" id="SSF81296">
    <property type="entry name" value="E set domains"/>
    <property type="match status" value="1"/>
</dbReference>
<dbReference type="RefSeq" id="WP_184293601.1">
    <property type="nucleotide sequence ID" value="NZ_JACHJO010000016.1"/>
</dbReference>
<dbReference type="AlphaFoldDB" id="A0A841J0G1"/>
<keyword evidence="9" id="KW-1185">Reference proteome</keyword>
<dbReference type="InterPro" id="IPR014756">
    <property type="entry name" value="Ig_E-set"/>
</dbReference>
<comment type="caution">
    <text evidence="8">The sequence shown here is derived from an EMBL/GenBank/DDBJ whole genome shotgun (WGS) entry which is preliminary data.</text>
</comment>
<feature type="domain" description="CopC" evidence="7">
    <location>
        <begin position="236"/>
        <end position="332"/>
    </location>
</feature>
<dbReference type="Gene3D" id="2.60.40.1220">
    <property type="match status" value="1"/>
</dbReference>
<gene>
    <name evidence="8" type="ORF">FHS13_004154</name>
</gene>
<feature type="compositionally biased region" description="Acidic residues" evidence="5">
    <location>
        <begin position="352"/>
        <end position="375"/>
    </location>
</feature>
<feature type="compositionally biased region" description="Low complexity" evidence="5">
    <location>
        <begin position="340"/>
        <end position="351"/>
    </location>
</feature>
<dbReference type="GO" id="GO:0046688">
    <property type="term" value="P:response to copper ion"/>
    <property type="evidence" value="ECO:0007669"/>
    <property type="project" value="InterPro"/>
</dbReference>
<feature type="transmembrane region" description="Helical" evidence="6">
    <location>
        <begin position="113"/>
        <end position="137"/>
    </location>
</feature>
<evidence type="ECO:0000313" key="8">
    <source>
        <dbReference type="EMBL" id="MBB6122165.1"/>
    </source>
</evidence>
<dbReference type="PANTHER" id="PTHR34820:SF4">
    <property type="entry name" value="INNER MEMBRANE PROTEIN YEBZ"/>
    <property type="match status" value="1"/>
</dbReference>
<feature type="region of interest" description="Disordered" evidence="5">
    <location>
        <begin position="340"/>
        <end position="375"/>
    </location>
</feature>
<dbReference type="EMBL" id="JACHJO010000016">
    <property type="protein sequence ID" value="MBB6122165.1"/>
    <property type="molecule type" value="Genomic_DNA"/>
</dbReference>
<feature type="transmembrane region" description="Helical" evidence="6">
    <location>
        <begin position="213"/>
        <end position="235"/>
    </location>
</feature>
<evidence type="ECO:0000256" key="3">
    <source>
        <dbReference type="ARBA" id="ARBA00022729"/>
    </source>
</evidence>
<evidence type="ECO:0000256" key="4">
    <source>
        <dbReference type="ARBA" id="ARBA00023008"/>
    </source>
</evidence>
<proteinExistence type="predicted"/>
<evidence type="ECO:0000256" key="6">
    <source>
        <dbReference type="SAM" id="Phobius"/>
    </source>
</evidence>
<protein>
    <submittedName>
        <fullName evidence="8">Methionine-rich copper-binding protein CopC</fullName>
    </submittedName>
</protein>
<comment type="subcellular location">
    <subcellularLocation>
        <location evidence="1">Cell envelope</location>
    </subcellularLocation>
</comment>
<feature type="compositionally biased region" description="Pro residues" evidence="5">
    <location>
        <begin position="160"/>
        <end position="181"/>
    </location>
</feature>
<dbReference type="InterPro" id="IPR014755">
    <property type="entry name" value="Cu-Rt/internalin_Ig-like"/>
</dbReference>
<name>A0A841J0G1_9ACTN</name>
<dbReference type="InterPro" id="IPR032694">
    <property type="entry name" value="CopC/D"/>
</dbReference>
<feature type="transmembrane region" description="Helical" evidence="6">
    <location>
        <begin position="381"/>
        <end position="401"/>
    </location>
</feature>
<dbReference type="GO" id="GO:0006825">
    <property type="term" value="P:copper ion transport"/>
    <property type="evidence" value="ECO:0007669"/>
    <property type="project" value="InterPro"/>
</dbReference>
<feature type="region of interest" description="Disordered" evidence="5">
    <location>
        <begin position="155"/>
        <end position="204"/>
    </location>
</feature>
<dbReference type="InterPro" id="IPR007348">
    <property type="entry name" value="CopC_dom"/>
</dbReference>
<keyword evidence="6" id="KW-0812">Transmembrane</keyword>
<accession>A0A841J0G1</accession>
<evidence type="ECO:0000256" key="5">
    <source>
        <dbReference type="SAM" id="MobiDB-lite"/>
    </source>
</evidence>
<dbReference type="PANTHER" id="PTHR34820">
    <property type="entry name" value="INNER MEMBRANE PROTEIN YEBZ"/>
    <property type="match status" value="1"/>
</dbReference>
<feature type="transmembrane region" description="Helical" evidence="6">
    <location>
        <begin position="62"/>
        <end position="80"/>
    </location>
</feature>
<dbReference type="Pfam" id="PF04234">
    <property type="entry name" value="CopC"/>
    <property type="match status" value="1"/>
</dbReference>
<evidence type="ECO:0000256" key="2">
    <source>
        <dbReference type="ARBA" id="ARBA00022723"/>
    </source>
</evidence>
<evidence type="ECO:0000256" key="1">
    <source>
        <dbReference type="ARBA" id="ARBA00004196"/>
    </source>
</evidence>
<feature type="transmembrane region" description="Helical" evidence="6">
    <location>
        <begin position="36"/>
        <end position="55"/>
    </location>
</feature>
<keyword evidence="6" id="KW-1133">Transmembrane helix</keyword>
<dbReference type="GO" id="GO:0005507">
    <property type="term" value="F:copper ion binding"/>
    <property type="evidence" value="ECO:0007669"/>
    <property type="project" value="InterPro"/>
</dbReference>
<sequence length="409" mass="42122">MRPAHGPLRLLRTAFLAAACTGLAWGGHNAWAEVPAGAVGFLAATAVLLALLLPFTRRMRSFGDIFAVMAAAQVAAHLVLQGSTAHLPASGHGGHDLSAHMTGLAPGMLLAHLWAALLASALLAHGEAALWLLAGLLARALPPLRARVLRLRPSSGRPVAPLPAPPSRTAPPTCPARAPPRLPHHSTQEPGPRPGTSRTREKRRMTHALRRRAAAALPALLAAAVLALAPSPALAHDTLTGSDPEDGATLDAVPEEIVLTFNNAPMEAGSGSAVVVTGPDGETTYEEGELTYEGTDVSVGLRPLDQAGEYTIGFRVVSSDGHPIQDSLVFTVTEEAVAAAAPEETEAPAPDEAAEEVPEEEPAPAEEEAQAAEDEGGVPTALIVVVAVGVIAVAAVAVVALRMRGRSQE</sequence>
<organism evidence="8 9">
    <name type="scientific">Nocardiopsis algeriensis</name>
    <dbReference type="NCBI Taxonomy" id="1478215"/>
    <lineage>
        <taxon>Bacteria</taxon>
        <taxon>Bacillati</taxon>
        <taxon>Actinomycetota</taxon>
        <taxon>Actinomycetes</taxon>
        <taxon>Streptosporangiales</taxon>
        <taxon>Nocardiopsidaceae</taxon>
        <taxon>Nocardiopsis</taxon>
    </lineage>
</organism>
<reference evidence="8 9" key="1">
    <citation type="submission" date="2020-08" db="EMBL/GenBank/DDBJ databases">
        <title>Genomic Encyclopedia of Type Strains, Phase III (KMG-III): the genomes of soil and plant-associated and newly described type strains.</title>
        <authorList>
            <person name="Whitman W."/>
        </authorList>
    </citation>
    <scope>NUCLEOTIDE SEQUENCE [LARGE SCALE GENOMIC DNA]</scope>
    <source>
        <strain evidence="8 9">CECT 8712</strain>
    </source>
</reference>